<accession>A0A7X6MFB8</accession>
<evidence type="ECO:0000256" key="5">
    <source>
        <dbReference type="ARBA" id="ARBA00013882"/>
    </source>
</evidence>
<feature type="domain" description="Maltokinase N-terminal cap" evidence="16">
    <location>
        <begin position="11"/>
        <end position="102"/>
    </location>
</feature>
<dbReference type="GO" id="GO:0005524">
    <property type="term" value="F:ATP binding"/>
    <property type="evidence" value="ECO:0007669"/>
    <property type="project" value="UniProtKB-KW"/>
</dbReference>
<keyword evidence="7 17" id="KW-0808">Transferase</keyword>
<comment type="subunit">
    <text evidence="3">Monomer.</text>
</comment>
<evidence type="ECO:0000256" key="9">
    <source>
        <dbReference type="ARBA" id="ARBA00022777"/>
    </source>
</evidence>
<dbReference type="GO" id="GO:0005978">
    <property type="term" value="P:glycogen biosynthetic process"/>
    <property type="evidence" value="ECO:0007669"/>
    <property type="project" value="UniProtKB-UniPathway"/>
</dbReference>
<evidence type="ECO:0000256" key="11">
    <source>
        <dbReference type="ARBA" id="ARBA00023056"/>
    </source>
</evidence>
<dbReference type="GO" id="GO:0016301">
    <property type="term" value="F:kinase activity"/>
    <property type="evidence" value="ECO:0007669"/>
    <property type="project" value="UniProtKB-KW"/>
</dbReference>
<keyword evidence="8" id="KW-0547">Nucleotide-binding</keyword>
<gene>
    <name evidence="17" type="ORF">HGB44_12680</name>
</gene>
<evidence type="ECO:0000313" key="17">
    <source>
        <dbReference type="EMBL" id="NKY98505.1"/>
    </source>
</evidence>
<evidence type="ECO:0000256" key="4">
    <source>
        <dbReference type="ARBA" id="ARBA00011962"/>
    </source>
</evidence>
<keyword evidence="6" id="KW-0321">Glycogen metabolism</keyword>
<evidence type="ECO:0000256" key="7">
    <source>
        <dbReference type="ARBA" id="ARBA00022679"/>
    </source>
</evidence>
<comment type="similarity">
    <text evidence="2">Belongs to the aminoglycoside phosphotransferase family.</text>
</comment>
<evidence type="ECO:0000256" key="13">
    <source>
        <dbReference type="ARBA" id="ARBA00031251"/>
    </source>
</evidence>
<evidence type="ECO:0000256" key="10">
    <source>
        <dbReference type="ARBA" id="ARBA00022840"/>
    </source>
</evidence>
<feature type="domain" description="Aminoglycoside phosphotransferase" evidence="15">
    <location>
        <begin position="247"/>
        <end position="372"/>
    </location>
</feature>
<dbReference type="AlphaFoldDB" id="A0A7X6MFB8"/>
<dbReference type="Pfam" id="PF01636">
    <property type="entry name" value="APH"/>
    <property type="match status" value="1"/>
</dbReference>
<evidence type="ECO:0000256" key="3">
    <source>
        <dbReference type="ARBA" id="ARBA00011245"/>
    </source>
</evidence>
<name>A0A7X6MFB8_9ACTN</name>
<evidence type="ECO:0000256" key="8">
    <source>
        <dbReference type="ARBA" id="ARBA00022741"/>
    </source>
</evidence>
<dbReference type="UniPathway" id="UPA00164"/>
<comment type="catalytic activity">
    <reaction evidence="14">
        <text>D-maltose + ATP = alpha-maltose 1-phosphate + ADP + H(+)</text>
        <dbReference type="Rhea" id="RHEA:31915"/>
        <dbReference type="ChEBI" id="CHEBI:15378"/>
        <dbReference type="ChEBI" id="CHEBI:17306"/>
        <dbReference type="ChEBI" id="CHEBI:30616"/>
        <dbReference type="ChEBI" id="CHEBI:63576"/>
        <dbReference type="ChEBI" id="CHEBI:456216"/>
        <dbReference type="EC" id="2.7.1.175"/>
    </reaction>
</comment>
<evidence type="ECO:0000256" key="12">
    <source>
        <dbReference type="ARBA" id="ARBA00023277"/>
    </source>
</evidence>
<dbReference type="InterPro" id="IPR011009">
    <property type="entry name" value="Kinase-like_dom_sf"/>
</dbReference>
<evidence type="ECO:0000256" key="14">
    <source>
        <dbReference type="ARBA" id="ARBA00049067"/>
    </source>
</evidence>
<evidence type="ECO:0000256" key="2">
    <source>
        <dbReference type="ARBA" id="ARBA00006219"/>
    </source>
</evidence>
<dbReference type="RefSeq" id="WP_061078159.1">
    <property type="nucleotide sequence ID" value="NZ_JAAXPG010000010.1"/>
</dbReference>
<dbReference type="SUPFAM" id="SSF56112">
    <property type="entry name" value="Protein kinase-like (PK-like)"/>
    <property type="match status" value="1"/>
</dbReference>
<proteinExistence type="inferred from homology"/>
<keyword evidence="12" id="KW-0119">Carbohydrate metabolism</keyword>
<keyword evidence="9" id="KW-0418">Kinase</keyword>
<keyword evidence="10" id="KW-0067">ATP-binding</keyword>
<dbReference type="EC" id="2.7.1.175" evidence="4"/>
<reference evidence="17 18" key="1">
    <citation type="submission" date="2020-04" db="EMBL/GenBank/DDBJ databases">
        <title>MicrobeNet Type strains.</title>
        <authorList>
            <person name="Nicholson A.C."/>
        </authorList>
    </citation>
    <scope>NUCLEOTIDE SEQUENCE [LARGE SCALE GENOMIC DNA]</scope>
    <source>
        <strain evidence="17 18">ATCC 23612</strain>
    </source>
</reference>
<protein>
    <recommendedName>
        <fullName evidence="5">Maltokinase</fullName>
        <ecNumber evidence="4">2.7.1.175</ecNumber>
    </recommendedName>
    <alternativeName>
        <fullName evidence="13">Maltose-1-phosphate synthase</fullName>
    </alternativeName>
</protein>
<keyword evidence="11" id="KW-0320">Glycogen biosynthesis</keyword>
<organism evidence="17 18">
    <name type="scientific">Nocardiopsis alborubida</name>
    <dbReference type="NCBI Taxonomy" id="146802"/>
    <lineage>
        <taxon>Bacteria</taxon>
        <taxon>Bacillati</taxon>
        <taxon>Actinomycetota</taxon>
        <taxon>Actinomycetes</taxon>
        <taxon>Streptosporangiales</taxon>
        <taxon>Nocardiopsidaceae</taxon>
        <taxon>Nocardiopsis</taxon>
    </lineage>
</organism>
<sequence length="462" mass="50313">MSQLEELLAVWLPRQRWFSGKGIPIRQIRVESRHTLVTSGPEGPDLNVLVLQAGQRGRSSRYQVLLGSRPPRSLPPDLARVAIGVCQVAGGRPRVVYDAAHDEELTRMLLERFAAPTGAEPSGKVRFRSLPGEGIRTGSAGRILTGEQSNTSLVFGEDYILKTFRRLWPGPNPDLELNMALSGTPYVARPCGWIEADLAGHSTPTTLAMLQTFIPQATDGWVLATANVRALLEGTGGGRESAFTGEAARLGRTTAEVHRSLARALPTDVLTPTGAAEMADAMVERLAMASAEVPELAEHAPRVMEAYADFSEVDEPLPIQRIHGDYHLGQAIRTGSGWVLLDFEGEPTVPVRDRQRLSSPLRDVAGMLRSFDYAAGHLLIGHPGDPGLEWAARSWARHNREAFCRGYADGGGADPEKHLVVLRAFEFDKAVYEVLYEARNRPNWLRVPLESIATAAAPPVPG</sequence>
<evidence type="ECO:0000313" key="18">
    <source>
        <dbReference type="Proteomes" id="UP000553209"/>
    </source>
</evidence>
<evidence type="ECO:0000259" key="16">
    <source>
        <dbReference type="Pfam" id="PF18085"/>
    </source>
</evidence>
<dbReference type="Proteomes" id="UP000553209">
    <property type="component" value="Unassembled WGS sequence"/>
</dbReference>
<comment type="pathway">
    <text evidence="1">Glycan biosynthesis; glycogen biosynthesis.</text>
</comment>
<dbReference type="Pfam" id="PF18085">
    <property type="entry name" value="Mak_N_cap"/>
    <property type="match status" value="1"/>
</dbReference>
<dbReference type="InterPro" id="IPR002575">
    <property type="entry name" value="Aminoglycoside_PTrfase"/>
</dbReference>
<evidence type="ECO:0000256" key="6">
    <source>
        <dbReference type="ARBA" id="ARBA00022600"/>
    </source>
</evidence>
<evidence type="ECO:0000256" key="1">
    <source>
        <dbReference type="ARBA" id="ARBA00004964"/>
    </source>
</evidence>
<evidence type="ECO:0000259" key="15">
    <source>
        <dbReference type="Pfam" id="PF01636"/>
    </source>
</evidence>
<dbReference type="EMBL" id="JAAXPG010000010">
    <property type="protein sequence ID" value="NKY98505.1"/>
    <property type="molecule type" value="Genomic_DNA"/>
</dbReference>
<keyword evidence="18" id="KW-1185">Reference proteome</keyword>
<dbReference type="InterPro" id="IPR040999">
    <property type="entry name" value="Mak_N_cap"/>
</dbReference>
<dbReference type="Gene3D" id="3.90.1200.10">
    <property type="match status" value="1"/>
</dbReference>
<comment type="caution">
    <text evidence="17">The sequence shown here is derived from an EMBL/GenBank/DDBJ whole genome shotgun (WGS) entry which is preliminary data.</text>
</comment>